<evidence type="ECO:0000313" key="11">
    <source>
        <dbReference type="Proteomes" id="UP001162162"/>
    </source>
</evidence>
<dbReference type="PROSITE" id="PS50077">
    <property type="entry name" value="HEAT_REPEAT"/>
    <property type="match status" value="1"/>
</dbReference>
<evidence type="ECO:0000256" key="6">
    <source>
        <dbReference type="ARBA" id="ARBA00023274"/>
    </source>
</evidence>
<evidence type="ECO:0000256" key="3">
    <source>
        <dbReference type="ARBA" id="ARBA00022517"/>
    </source>
</evidence>
<dbReference type="GO" id="GO:0045943">
    <property type="term" value="P:positive regulation of transcription by RNA polymerase I"/>
    <property type="evidence" value="ECO:0007669"/>
    <property type="project" value="TreeGrafter"/>
</dbReference>
<feature type="repeat" description="HEAT" evidence="7">
    <location>
        <begin position="1667"/>
        <end position="1703"/>
    </location>
</feature>
<evidence type="ECO:0000256" key="7">
    <source>
        <dbReference type="PROSITE-ProRule" id="PRU00103"/>
    </source>
</evidence>
<dbReference type="GO" id="GO:0032040">
    <property type="term" value="C:small-subunit processome"/>
    <property type="evidence" value="ECO:0007669"/>
    <property type="project" value="TreeGrafter"/>
</dbReference>
<evidence type="ECO:0000256" key="1">
    <source>
        <dbReference type="ARBA" id="ARBA00004604"/>
    </source>
</evidence>
<dbReference type="InterPro" id="IPR016024">
    <property type="entry name" value="ARM-type_fold"/>
</dbReference>
<sequence>MFQILMDGINWRINFLHSILEVRPIFLYIRKKMSTSLAEQLQRLAAPQTTVFKRDKKRASLLFDPKEAAGLKRETVYQIGLEGLEELISKNEVFDKYRNTIFHITSKDFERSVQSSETNDLFTGAIEYSENITEEQVSHMLPLILKGLNSSIGDFCAASYIVMARLVAKINLSDKILDKFVEKVSGVKVPQLKAEACLVLIVLYQSQTQYSNIPSAAVMNLSEKEWFPKILQNLNSSGSYILPFLEKLIRRCTEEGTTNDLKLARDMVTHCLEQIKLEELYVGTILNCVLDSIKPKMDYSADAKTWLTEVIHTLEKQYPNSFDKEVYSILSSKQEKGLIKRKKCLSKILKNTMTYKGKFEIFDKLYHPNPKYRSEAVNYLLENYSLLNETDQELIKNSLMDRLGDQSVEVSQATGDILKGFLEVLRTIPPKQRDSYHKYIVSLILSYILPEKSSFNVSTIILEILENYYNTSSKEVSKESYKDKSLHIEKYLKCLENIVTKTEKRDMNLGLIDFSLDIPDRKYFVLLSNILIKSNKRYRKTLEKESLTYLLELLKSKKYENREFVLVGEILPSLLMLLSDTDRNIRKLTFDVLELFMETSTTKSKAKKHESDLDSVQSDLLQLSCNEDAPVYLKAGILGLLSHINNFQILEKTAEVTLQFLQQNPETVTEFKAVIVRNVINRIEAKVISELNFNTKTWKLIEYAIRNDKTIVFNDVEDKVCLTALILNQFEKEIFLALEENVLKCLLDLIVEISSSTQSPEILPAANRIFKHINLDAKLILDQLMQMRDVQSPKQNVAKKKRRVSVVPTVEILDTLEWKKGVTVLEFIQDKKKMWNTSCLLPVLFDILKKCLDFDEQAPVEYPKQLVLSSILHCCLKMDGEAIPENVFNMELVVQCIRASQNPQTHHHALLVLAHSANLIPTQVLHHMMAIFTFMGSSVLRHDDAYSFQIITKIVDTIIPILVKDNHISNIAMVLRVFVDALLDVPEHRRIPLYKQLLTRFDVKENLYMFLLLIFESQVLHGSQEKSNKDSNLKRLEIAATLCREFAPDIVIDSCIKLIKYLSMLPDEKDDTMTTKDSDDSFNIITHTPKDFRHFKYLLLKFTATLLASHDFITQVAALSDDEELSLEGLYKEMIINILQYIQRISKLAENASGTPQAHYWKVVLHHSHDILDSINAMLTPQMFLLVTKGLMVHNLSTIRRRILELLNTKLQYNSQFFSDCDTTEIYALIPPIISIIECVNDQIELDQETIIQTALLSLKLIVKSLAPDNPEKFVQVLEFITNLIKSGKAQNNVLASVLLCLAELCISLRAHAISSLADFMPAVLKVLKQQKYEEVPSVLLRSTITTLEKMLDSMPLFLSPYLEKLLLEISMLMCKWGYASDDQKLQPFVNKLTCIKQKIGSIIPSRVLLPAVEQCYSKLIEKKCFTATSALMDILAENLTSLKGPDINANLPELTNFFLNALKFRSDGNSSLEEANTVEGHIIQAFTVLILKLSETSFRPFLSSGIAQSLKGLFVLFAGHFLNNAAQVLDACNKVKNEELYFADENKSILLLEYVIKTLNSVFMYDSQKFINKERFDVLMQPLVDQLENNIGGTDQLVKRNENLLTPCLVSFAVAIADDALWKQMNYQILLKMRHNSPQNRLVALHCLTEIVKRLGEDFLPLLPETIPFLAELLEDEEENVEKACQKAVQEMEKVLGEPLQKYF</sequence>
<dbReference type="PANTHER" id="PTHR13457">
    <property type="entry name" value="BAP28"/>
    <property type="match status" value="1"/>
</dbReference>
<dbReference type="Pfam" id="PF23243">
    <property type="entry name" value="HEAT_HEATR1"/>
    <property type="match status" value="1"/>
</dbReference>
<dbReference type="GO" id="GO:0034455">
    <property type="term" value="C:t-UTP complex"/>
    <property type="evidence" value="ECO:0007669"/>
    <property type="project" value="TreeGrafter"/>
</dbReference>
<dbReference type="Gene3D" id="1.25.10.10">
    <property type="entry name" value="Leucine-rich Repeat Variant"/>
    <property type="match status" value="3"/>
</dbReference>
<dbReference type="EMBL" id="JAPWTK010000047">
    <property type="protein sequence ID" value="KAJ8954542.1"/>
    <property type="molecule type" value="Genomic_DNA"/>
</dbReference>
<comment type="subcellular location">
    <subcellularLocation>
        <location evidence="1 8">Nucleus</location>
        <location evidence="1 8">Nucleolus</location>
    </subcellularLocation>
</comment>
<evidence type="ECO:0000313" key="10">
    <source>
        <dbReference type="EMBL" id="KAJ8954542.1"/>
    </source>
</evidence>
<dbReference type="PANTHER" id="PTHR13457:SF1">
    <property type="entry name" value="HEAT REPEAT-CONTAINING PROTEIN 1"/>
    <property type="match status" value="1"/>
</dbReference>
<proteinExistence type="inferred from homology"/>
<dbReference type="SMART" id="SM01036">
    <property type="entry name" value="BP28CT"/>
    <property type="match status" value="1"/>
</dbReference>
<reference evidence="10" key="1">
    <citation type="journal article" date="2023" name="Insect Mol. Biol.">
        <title>Genome sequencing provides insights into the evolution of gene families encoding plant cell wall-degrading enzymes in longhorned beetles.</title>
        <authorList>
            <person name="Shin N.R."/>
            <person name="Okamura Y."/>
            <person name="Kirsch R."/>
            <person name="Pauchet Y."/>
        </authorList>
    </citation>
    <scope>NUCLEOTIDE SEQUENCE</scope>
    <source>
        <strain evidence="10">AMC_N1</strain>
    </source>
</reference>
<protein>
    <recommendedName>
        <fullName evidence="8">HEAT repeat-containing protein 1</fullName>
    </recommendedName>
</protein>
<name>A0AAV8YSK6_9CUCU</name>
<dbReference type="InterPro" id="IPR040191">
    <property type="entry name" value="UTP10"/>
</dbReference>
<dbReference type="GO" id="GO:0000462">
    <property type="term" value="P:maturation of SSU-rRNA from tricistronic rRNA transcript (SSU-rRNA, 5.8S rRNA, LSU-rRNA)"/>
    <property type="evidence" value="ECO:0007669"/>
    <property type="project" value="TreeGrafter"/>
</dbReference>
<dbReference type="InterPro" id="IPR022125">
    <property type="entry name" value="U3snoRNP10_N"/>
</dbReference>
<evidence type="ECO:0000256" key="2">
    <source>
        <dbReference type="ARBA" id="ARBA00010559"/>
    </source>
</evidence>
<comment type="similarity">
    <text evidence="2 8">Belongs to the HEATR1/UTP10 family.</text>
</comment>
<evidence type="ECO:0000256" key="4">
    <source>
        <dbReference type="ARBA" id="ARBA00022552"/>
    </source>
</evidence>
<dbReference type="GO" id="GO:0030515">
    <property type="term" value="F:snoRNA binding"/>
    <property type="evidence" value="ECO:0007669"/>
    <property type="project" value="TreeGrafter"/>
</dbReference>
<dbReference type="Pfam" id="PF08146">
    <property type="entry name" value="BP28CT"/>
    <property type="match status" value="2"/>
</dbReference>
<feature type="domain" description="BP28 C-terminal" evidence="9">
    <location>
        <begin position="1445"/>
        <end position="1571"/>
    </location>
</feature>
<keyword evidence="3 8" id="KW-0690">Ribosome biogenesis</keyword>
<evidence type="ECO:0000259" key="9">
    <source>
        <dbReference type="SMART" id="SM01036"/>
    </source>
</evidence>
<keyword evidence="11" id="KW-1185">Reference proteome</keyword>
<dbReference type="InterPro" id="IPR021133">
    <property type="entry name" value="HEAT_type_2"/>
</dbReference>
<dbReference type="Pfam" id="PF12397">
    <property type="entry name" value="U3snoRNP10"/>
    <property type="match status" value="1"/>
</dbReference>
<gene>
    <name evidence="10" type="ORF">NQ318_000776</name>
</gene>
<dbReference type="InterPro" id="IPR012954">
    <property type="entry name" value="BP28_C_dom"/>
</dbReference>
<comment type="function">
    <text evidence="8">Involved in nucleolar processing of pre-18S ribosomal RNA.</text>
</comment>
<dbReference type="GO" id="GO:0030686">
    <property type="term" value="C:90S preribosome"/>
    <property type="evidence" value="ECO:0007669"/>
    <property type="project" value="TreeGrafter"/>
</dbReference>
<dbReference type="Proteomes" id="UP001162162">
    <property type="component" value="Unassembled WGS sequence"/>
</dbReference>
<keyword evidence="6 8" id="KW-0687">Ribonucleoprotein</keyword>
<keyword evidence="5 8" id="KW-0539">Nucleus</keyword>
<keyword evidence="4 8" id="KW-0698">rRNA processing</keyword>
<organism evidence="10 11">
    <name type="scientific">Aromia moschata</name>
    <dbReference type="NCBI Taxonomy" id="1265417"/>
    <lineage>
        <taxon>Eukaryota</taxon>
        <taxon>Metazoa</taxon>
        <taxon>Ecdysozoa</taxon>
        <taxon>Arthropoda</taxon>
        <taxon>Hexapoda</taxon>
        <taxon>Insecta</taxon>
        <taxon>Pterygota</taxon>
        <taxon>Neoptera</taxon>
        <taxon>Endopterygota</taxon>
        <taxon>Coleoptera</taxon>
        <taxon>Polyphaga</taxon>
        <taxon>Cucujiformia</taxon>
        <taxon>Chrysomeloidea</taxon>
        <taxon>Cerambycidae</taxon>
        <taxon>Cerambycinae</taxon>
        <taxon>Callichromatini</taxon>
        <taxon>Aromia</taxon>
    </lineage>
</organism>
<comment type="caution">
    <text evidence="10">The sequence shown here is derived from an EMBL/GenBank/DDBJ whole genome shotgun (WGS) entry which is preliminary data.</text>
</comment>
<evidence type="ECO:0000256" key="5">
    <source>
        <dbReference type="ARBA" id="ARBA00023242"/>
    </source>
</evidence>
<dbReference type="InterPro" id="IPR011989">
    <property type="entry name" value="ARM-like"/>
</dbReference>
<dbReference type="InterPro" id="IPR056473">
    <property type="entry name" value="HEAT_Utp10/HEAT1"/>
</dbReference>
<accession>A0AAV8YSK6</accession>
<evidence type="ECO:0000256" key="8">
    <source>
        <dbReference type="RuleBase" id="RU367065"/>
    </source>
</evidence>
<dbReference type="SUPFAM" id="SSF48371">
    <property type="entry name" value="ARM repeat"/>
    <property type="match status" value="3"/>
</dbReference>